<evidence type="ECO:0000313" key="6">
    <source>
        <dbReference type="EMBL" id="OGL47727.1"/>
    </source>
</evidence>
<dbReference type="Pfam" id="PF01041">
    <property type="entry name" value="DegT_DnrJ_EryC1"/>
    <property type="match status" value="1"/>
</dbReference>
<dbReference type="SUPFAM" id="SSF53383">
    <property type="entry name" value="PLP-dependent transferases"/>
    <property type="match status" value="1"/>
</dbReference>
<dbReference type="FunFam" id="3.40.640.10:FF:000089">
    <property type="entry name" value="Aminotransferase, DegT/DnrJ/EryC1/StrS family"/>
    <property type="match status" value="1"/>
</dbReference>
<dbReference type="PIRSF" id="PIRSF000390">
    <property type="entry name" value="PLP_StrS"/>
    <property type="match status" value="1"/>
</dbReference>
<comment type="caution">
    <text evidence="6">The sequence shown here is derived from an EMBL/GenBank/DDBJ whole genome shotgun (WGS) entry which is preliminary data.</text>
</comment>
<dbReference type="AlphaFoldDB" id="A0A1F7S3Q5"/>
<dbReference type="GO" id="GO:0008483">
    <property type="term" value="F:transaminase activity"/>
    <property type="evidence" value="ECO:0007669"/>
    <property type="project" value="TreeGrafter"/>
</dbReference>
<dbReference type="InterPro" id="IPR000653">
    <property type="entry name" value="DegT/StrS_aminotransferase"/>
</dbReference>
<organism evidence="6 7">
    <name type="scientific">Candidatus Schekmanbacteria bacterium RBG_16_38_10</name>
    <dbReference type="NCBI Taxonomy" id="1817879"/>
    <lineage>
        <taxon>Bacteria</taxon>
        <taxon>Candidatus Schekmaniibacteriota</taxon>
    </lineage>
</organism>
<dbReference type="PANTHER" id="PTHR30244">
    <property type="entry name" value="TRANSAMINASE"/>
    <property type="match status" value="1"/>
</dbReference>
<dbReference type="Gene3D" id="3.90.1150.10">
    <property type="entry name" value="Aspartate Aminotransferase, domain 1"/>
    <property type="match status" value="1"/>
</dbReference>
<evidence type="ECO:0008006" key="8">
    <source>
        <dbReference type="Google" id="ProtNLM"/>
    </source>
</evidence>
<accession>A0A1F7S3Q5</accession>
<dbReference type="GO" id="GO:0000271">
    <property type="term" value="P:polysaccharide biosynthetic process"/>
    <property type="evidence" value="ECO:0007669"/>
    <property type="project" value="TreeGrafter"/>
</dbReference>
<evidence type="ECO:0000256" key="5">
    <source>
        <dbReference type="RuleBase" id="RU004508"/>
    </source>
</evidence>
<dbReference type="PANTHER" id="PTHR30244:SF36">
    <property type="entry name" value="3-OXO-GLUCOSE-6-PHOSPHATE:GLUTAMATE AMINOTRANSFERASE"/>
    <property type="match status" value="1"/>
</dbReference>
<evidence type="ECO:0000256" key="2">
    <source>
        <dbReference type="ARBA" id="ARBA00037999"/>
    </source>
</evidence>
<feature type="modified residue" description="N6-(pyridoxal phosphate)lysine" evidence="4">
    <location>
        <position position="187"/>
    </location>
</feature>
<comment type="similarity">
    <text evidence="2 5">Belongs to the DegT/DnrJ/EryC1 family.</text>
</comment>
<gene>
    <name evidence="6" type="ORF">A2W05_00915</name>
</gene>
<reference evidence="6 7" key="1">
    <citation type="journal article" date="2016" name="Nat. Commun.">
        <title>Thousands of microbial genomes shed light on interconnected biogeochemical processes in an aquifer system.</title>
        <authorList>
            <person name="Anantharaman K."/>
            <person name="Brown C.T."/>
            <person name="Hug L.A."/>
            <person name="Sharon I."/>
            <person name="Castelle C.J."/>
            <person name="Probst A.J."/>
            <person name="Thomas B.C."/>
            <person name="Singh A."/>
            <person name="Wilkins M.J."/>
            <person name="Karaoz U."/>
            <person name="Brodie E.L."/>
            <person name="Williams K.H."/>
            <person name="Hubbard S.S."/>
            <person name="Banfield J.F."/>
        </authorList>
    </citation>
    <scope>NUCLEOTIDE SEQUENCE [LARGE SCALE GENOMIC DNA]</scope>
</reference>
<dbReference type="CDD" id="cd00616">
    <property type="entry name" value="AHBA_syn"/>
    <property type="match status" value="1"/>
</dbReference>
<proteinExistence type="inferred from homology"/>
<evidence type="ECO:0000256" key="4">
    <source>
        <dbReference type="PIRSR" id="PIRSR000390-2"/>
    </source>
</evidence>
<dbReference type="GO" id="GO:0030170">
    <property type="term" value="F:pyridoxal phosphate binding"/>
    <property type="evidence" value="ECO:0007669"/>
    <property type="project" value="UniProtKB-ARBA"/>
</dbReference>
<evidence type="ECO:0000256" key="3">
    <source>
        <dbReference type="PIRSR" id="PIRSR000390-1"/>
    </source>
</evidence>
<dbReference type="InterPro" id="IPR015422">
    <property type="entry name" value="PyrdxlP-dep_Trfase_small"/>
</dbReference>
<feature type="active site" description="Proton acceptor" evidence="3">
    <location>
        <position position="187"/>
    </location>
</feature>
<evidence type="ECO:0000313" key="7">
    <source>
        <dbReference type="Proteomes" id="UP000178797"/>
    </source>
</evidence>
<dbReference type="Proteomes" id="UP000178797">
    <property type="component" value="Unassembled WGS sequence"/>
</dbReference>
<sequence>MKKIPLVDLKAGFEQIRDEVIKAIESVFSVMNLYIGPNVQALEEEFALYCGTKYAIGVGSGTEAIHLALLAAGVGKGDEVIVSPNTFFATVEAIAYTRAMPVFVDINPATYTIDTSLIEKKINLRTKAIIPVHMYGQAADMEPIMKLSEKYGIKIIEDACQAHGAEYKNKRCGSIGDAGCFSFYFTKNLGGYGEGGMVITNNHEIAEKVKLFRNHGHKSKYEHSVIGYNNRLDELQAAILRIKLKYLDNYNEKRRDIAKKYNAFLENTPLSLPKEAANRKHVYHLYVIRTEERDDLQEYLNGKGIGAGIHYKIPIHLQEACKQYNYKYGDFPEIEKACREILSLPIYPELEDKNINYVTDSIKEFYNNR</sequence>
<keyword evidence="1 4" id="KW-0663">Pyridoxal phosphate</keyword>
<dbReference type="InterPro" id="IPR015424">
    <property type="entry name" value="PyrdxlP-dep_Trfase"/>
</dbReference>
<dbReference type="EMBL" id="MGDE01000018">
    <property type="protein sequence ID" value="OGL47727.1"/>
    <property type="molecule type" value="Genomic_DNA"/>
</dbReference>
<name>A0A1F7S3Q5_9BACT</name>
<evidence type="ECO:0000256" key="1">
    <source>
        <dbReference type="ARBA" id="ARBA00022898"/>
    </source>
</evidence>
<protein>
    <recommendedName>
        <fullName evidence="8">Erythromycin biosynthesis sensory transduction protein eryC1</fullName>
    </recommendedName>
</protein>
<dbReference type="Gene3D" id="3.40.640.10">
    <property type="entry name" value="Type I PLP-dependent aspartate aminotransferase-like (Major domain)"/>
    <property type="match status" value="1"/>
</dbReference>
<dbReference type="InterPro" id="IPR015421">
    <property type="entry name" value="PyrdxlP-dep_Trfase_major"/>
</dbReference>